<evidence type="ECO:0000313" key="3">
    <source>
        <dbReference type="EMBL" id="CAD8760495.1"/>
    </source>
</evidence>
<proteinExistence type="predicted"/>
<keyword evidence="2" id="KW-0472">Membrane</keyword>
<feature type="region of interest" description="Disordered" evidence="1">
    <location>
        <begin position="1"/>
        <end position="80"/>
    </location>
</feature>
<gene>
    <name evidence="3" type="ORF">PDEL1432_LOCUS534</name>
</gene>
<feature type="transmembrane region" description="Helical" evidence="2">
    <location>
        <begin position="97"/>
        <end position="121"/>
    </location>
</feature>
<feature type="region of interest" description="Disordered" evidence="1">
    <location>
        <begin position="128"/>
        <end position="159"/>
    </location>
</feature>
<evidence type="ECO:0000256" key="1">
    <source>
        <dbReference type="SAM" id="MobiDB-lite"/>
    </source>
</evidence>
<accession>A0A7S0UL98</accession>
<protein>
    <submittedName>
        <fullName evidence="3">Uncharacterized protein</fullName>
    </submittedName>
</protein>
<dbReference type="AlphaFoldDB" id="A0A7S0UL98"/>
<organism evidence="3">
    <name type="scientific">Pseudo-nitzschia delicatissima</name>
    <dbReference type="NCBI Taxonomy" id="44447"/>
    <lineage>
        <taxon>Eukaryota</taxon>
        <taxon>Sar</taxon>
        <taxon>Stramenopiles</taxon>
        <taxon>Ochrophyta</taxon>
        <taxon>Bacillariophyta</taxon>
        <taxon>Bacillariophyceae</taxon>
        <taxon>Bacillariophycidae</taxon>
        <taxon>Bacillariales</taxon>
        <taxon>Bacillariaceae</taxon>
        <taxon>Pseudo-nitzschia</taxon>
    </lineage>
</organism>
<feature type="compositionally biased region" description="Acidic residues" evidence="1">
    <location>
        <begin position="7"/>
        <end position="50"/>
    </location>
</feature>
<reference evidence="3" key="1">
    <citation type="submission" date="2021-01" db="EMBL/GenBank/DDBJ databases">
        <authorList>
            <person name="Corre E."/>
            <person name="Pelletier E."/>
            <person name="Niang G."/>
            <person name="Scheremetjew M."/>
            <person name="Finn R."/>
            <person name="Kale V."/>
            <person name="Holt S."/>
            <person name="Cochrane G."/>
            <person name="Meng A."/>
            <person name="Brown T."/>
            <person name="Cohen L."/>
        </authorList>
    </citation>
    <scope>NUCLEOTIDE SEQUENCE</scope>
    <source>
        <strain evidence="3">UNC1205</strain>
    </source>
</reference>
<sequence length="394" mass="44544">MPRSYEENSEEFSSDDSGVDNQSESDEANQNDDSYGESEEDDVSYSEGEDGSYSRDGNDDDYYDYEKGENSEQQNSERFNDEQTLKNDYWWEGRERMIALFLFFWCCLCLIIIAVVLGVVLGRNGDKKDSSSEILPAPTERPTFAPQPLPPSSFTSSPTESMVPTIAITLSPTIQPTRYPTIPPTISFAPTGSIPENLTIVADQDTFTQYNISKDYQGEEYGLLDTFLVQKVPLKDEELADSIGLISFPLTDVPLFSRIEGREKGAVLRLTHAVVSPERQSANYTIVRIPETKTKMEYWHGFYFDPPEDDEVGVKVGQKFEVNPTDTVIDIDVSSLFYNYTLVDNKKPEKVFFMIENRGPDQVEGGDRFYTRESTTPPLLLLNFPESKFNDGAI</sequence>
<evidence type="ECO:0000256" key="2">
    <source>
        <dbReference type="SAM" id="Phobius"/>
    </source>
</evidence>
<keyword evidence="2" id="KW-1133">Transmembrane helix</keyword>
<dbReference type="EMBL" id="HBFL01000750">
    <property type="protein sequence ID" value="CAD8760495.1"/>
    <property type="molecule type" value="Transcribed_RNA"/>
</dbReference>
<keyword evidence="2" id="KW-0812">Transmembrane</keyword>
<name>A0A7S0UL98_9STRA</name>